<evidence type="ECO:0000256" key="1">
    <source>
        <dbReference type="ARBA" id="ARBA00005641"/>
    </source>
</evidence>
<evidence type="ECO:0000256" key="6">
    <source>
        <dbReference type="ARBA" id="ARBA00023326"/>
    </source>
</evidence>
<comment type="similarity">
    <text evidence="1">Belongs to the glycosyl hydrolase 5 (cellulase A) family.</text>
</comment>
<gene>
    <name evidence="10" type="ORF">WJX73_008925</name>
</gene>
<dbReference type="InterPro" id="IPR017853">
    <property type="entry name" value="GH"/>
</dbReference>
<keyword evidence="11" id="KW-1185">Reference proteome</keyword>
<keyword evidence="6" id="KW-0624">Polysaccharide degradation</keyword>
<name>A0AAW1PIV7_9CHLO</name>
<evidence type="ECO:0000256" key="7">
    <source>
        <dbReference type="SAM" id="MobiDB-lite"/>
    </source>
</evidence>
<evidence type="ECO:0000256" key="8">
    <source>
        <dbReference type="SAM" id="SignalP"/>
    </source>
</evidence>
<feature type="domain" description="Glycoside hydrolase family 5" evidence="9">
    <location>
        <begin position="347"/>
        <end position="610"/>
    </location>
</feature>
<protein>
    <recommendedName>
        <fullName evidence="9">Glycoside hydrolase family 5 domain-containing protein</fullName>
    </recommendedName>
</protein>
<dbReference type="InterPro" id="IPR001547">
    <property type="entry name" value="Glyco_hydro_5"/>
</dbReference>
<proteinExistence type="inferred from homology"/>
<dbReference type="SUPFAM" id="SSF51445">
    <property type="entry name" value="(Trans)glycosidases"/>
    <property type="match status" value="1"/>
</dbReference>
<keyword evidence="8" id="KW-0732">Signal</keyword>
<feature type="compositionally biased region" description="Low complexity" evidence="7">
    <location>
        <begin position="719"/>
        <end position="736"/>
    </location>
</feature>
<evidence type="ECO:0000313" key="11">
    <source>
        <dbReference type="Proteomes" id="UP001465755"/>
    </source>
</evidence>
<evidence type="ECO:0000256" key="3">
    <source>
        <dbReference type="ARBA" id="ARBA00023001"/>
    </source>
</evidence>
<comment type="caution">
    <text evidence="10">The sequence shown here is derived from an EMBL/GenBank/DDBJ whole genome shotgun (WGS) entry which is preliminary data.</text>
</comment>
<evidence type="ECO:0000313" key="10">
    <source>
        <dbReference type="EMBL" id="KAK9809361.1"/>
    </source>
</evidence>
<evidence type="ECO:0000259" key="9">
    <source>
        <dbReference type="Pfam" id="PF00150"/>
    </source>
</evidence>
<accession>A0AAW1PIV7</accession>
<evidence type="ECO:0000256" key="4">
    <source>
        <dbReference type="ARBA" id="ARBA00023277"/>
    </source>
</evidence>
<dbReference type="Gene3D" id="3.20.20.80">
    <property type="entry name" value="Glycosidases"/>
    <property type="match status" value="1"/>
</dbReference>
<evidence type="ECO:0000256" key="5">
    <source>
        <dbReference type="ARBA" id="ARBA00023295"/>
    </source>
</evidence>
<dbReference type="GO" id="GO:0030245">
    <property type="term" value="P:cellulose catabolic process"/>
    <property type="evidence" value="ECO:0007669"/>
    <property type="project" value="UniProtKB-KW"/>
</dbReference>
<keyword evidence="2" id="KW-0378">Hydrolase</keyword>
<dbReference type="EMBL" id="JALJOQ010000021">
    <property type="protein sequence ID" value="KAK9809361.1"/>
    <property type="molecule type" value="Genomic_DNA"/>
</dbReference>
<dbReference type="Proteomes" id="UP001465755">
    <property type="component" value="Unassembled WGS sequence"/>
</dbReference>
<keyword evidence="3" id="KW-0136">Cellulose degradation</keyword>
<sequence length="887" mass="93239">MAVGRRALLLFSAALILAVQTHAQSSSSGSSVGDGTGVTIISNQGSTPADINLRPFLDPNPKNPTCAVAARVVLSSSFVTAEARAQPTVSPVPSLVLGAINFTVTNLNKTAIKSGWILSVEVPDKVNFTRINQGELEKTVYNKSAGDKQIPLKSLYMNQTLQAGHKNSASIAVLLEAPSQAFTPTSVYLNGVQCSLNLTVNVSALVPGVPIPANFSLAEAAGFISVENGVIVGTDGRPIVLHGLNWFGFDTQSTTVDGIYEGSSTITGDFATVAYRISLLGYNSLRIPFSFQTLFNLQPVSYTRSCTVTSTAAIVENATPPGVTFTNYGSVPPIPAPPQGYGNGICNSYLPNDSVYTRFLYVIRYFAKQGFYVILDNQLNLDPTAVQTPSKWVQLWTQVITDLTSDSITAGHIMVDILNEPDSRNIRWEASNGNLGATALYLNAMDAIYQVSQSTLFLIEGTGQQSSGALCWGDGFVTDQSYLQKFGGSDPSPFFDKLLGRPYLQNVIIAPHYYGPSISKATSDYSGAALVQRATRSWGHLTASPGYCSTSDSSDCYVFPAIIGETGSQVESSQDADFYNTFIAYLKNTGIGKDGQHSAVPHVFWWAWNANSGDTGGIVGDDWLTIQWRKQALLQQINGLTTYAQNAADGTLSTSEQGPIQISPAPQASGTSIPVPTRSPALSNVSAPNLSPSPGTSPSSPSSPGSSPSSPSSPPPSPTAISGGPTSPSSPTYSPVPISPPTPVQVSPTPTPPLAPVNPAAAGASCQYSVGYGGGVWLTPLYTGTPTNNINLYLHASGATSIPSPYTVTVTNTIYTQVTEVWNWNANLGGVNGAITGIVESGTLAPFASNMWNNGFNAVGMSTSQATDFIPTTVSINGVQCQYAQGG</sequence>
<dbReference type="PANTHER" id="PTHR35923:SF2">
    <property type="entry name" value="ENDOGLUCANASE"/>
    <property type="match status" value="1"/>
</dbReference>
<feature type="signal peptide" evidence="8">
    <location>
        <begin position="1"/>
        <end position="23"/>
    </location>
</feature>
<reference evidence="10 11" key="1">
    <citation type="journal article" date="2024" name="Nat. Commun.">
        <title>Phylogenomics reveals the evolutionary origins of lichenization in chlorophyte algae.</title>
        <authorList>
            <person name="Puginier C."/>
            <person name="Libourel C."/>
            <person name="Otte J."/>
            <person name="Skaloud P."/>
            <person name="Haon M."/>
            <person name="Grisel S."/>
            <person name="Petersen M."/>
            <person name="Berrin J.G."/>
            <person name="Delaux P.M."/>
            <person name="Dal Grande F."/>
            <person name="Keller J."/>
        </authorList>
    </citation>
    <scope>NUCLEOTIDE SEQUENCE [LARGE SCALE GENOMIC DNA]</scope>
    <source>
        <strain evidence="10 11">SAG 2036</strain>
    </source>
</reference>
<feature type="compositionally biased region" description="Low complexity" evidence="7">
    <location>
        <begin position="692"/>
        <end position="710"/>
    </location>
</feature>
<dbReference type="Pfam" id="PF00150">
    <property type="entry name" value="Cellulase"/>
    <property type="match status" value="1"/>
</dbReference>
<evidence type="ECO:0000256" key="2">
    <source>
        <dbReference type="ARBA" id="ARBA00022801"/>
    </source>
</evidence>
<feature type="compositionally biased region" description="Pro residues" evidence="7">
    <location>
        <begin position="737"/>
        <end position="752"/>
    </location>
</feature>
<dbReference type="GO" id="GO:0004553">
    <property type="term" value="F:hydrolase activity, hydrolyzing O-glycosyl compounds"/>
    <property type="evidence" value="ECO:0007669"/>
    <property type="project" value="InterPro"/>
</dbReference>
<dbReference type="AlphaFoldDB" id="A0AAW1PIV7"/>
<keyword evidence="4" id="KW-0119">Carbohydrate metabolism</keyword>
<dbReference type="PANTHER" id="PTHR35923">
    <property type="entry name" value="MAJOR EXTRACELLULAR ENDOGLUCANASE"/>
    <property type="match status" value="1"/>
</dbReference>
<feature type="region of interest" description="Disordered" evidence="7">
    <location>
        <begin position="651"/>
        <end position="752"/>
    </location>
</feature>
<keyword evidence="5" id="KW-0326">Glycosidase</keyword>
<feature type="compositionally biased region" description="Polar residues" evidence="7">
    <location>
        <begin position="651"/>
        <end position="690"/>
    </location>
</feature>
<feature type="chain" id="PRO_5043732719" description="Glycoside hydrolase family 5 domain-containing protein" evidence="8">
    <location>
        <begin position="24"/>
        <end position="887"/>
    </location>
</feature>
<organism evidence="10 11">
    <name type="scientific">Symbiochloris irregularis</name>
    <dbReference type="NCBI Taxonomy" id="706552"/>
    <lineage>
        <taxon>Eukaryota</taxon>
        <taxon>Viridiplantae</taxon>
        <taxon>Chlorophyta</taxon>
        <taxon>core chlorophytes</taxon>
        <taxon>Trebouxiophyceae</taxon>
        <taxon>Trebouxiales</taxon>
        <taxon>Trebouxiaceae</taxon>
        <taxon>Symbiochloris</taxon>
    </lineage>
</organism>